<dbReference type="Pfam" id="PF05137">
    <property type="entry name" value="PilN"/>
    <property type="match status" value="1"/>
</dbReference>
<feature type="transmembrane region" description="Helical" evidence="2">
    <location>
        <begin position="20"/>
        <end position="43"/>
    </location>
</feature>
<keyword evidence="1" id="KW-0175">Coiled coil</keyword>
<keyword evidence="2" id="KW-0472">Membrane</keyword>
<organism evidence="3 4">
    <name type="scientific">Pseudaeromonas sharmana</name>
    <dbReference type="NCBI Taxonomy" id="328412"/>
    <lineage>
        <taxon>Bacteria</taxon>
        <taxon>Pseudomonadati</taxon>
        <taxon>Pseudomonadota</taxon>
        <taxon>Gammaproteobacteria</taxon>
        <taxon>Aeromonadales</taxon>
        <taxon>Aeromonadaceae</taxon>
        <taxon>Pseudaeromonas</taxon>
    </lineage>
</organism>
<reference evidence="4" key="1">
    <citation type="journal article" date="2019" name="Int. J. Syst. Evol. Microbiol.">
        <title>The Global Catalogue of Microorganisms (GCM) 10K type strain sequencing project: providing services to taxonomists for standard genome sequencing and annotation.</title>
        <authorList>
            <consortium name="The Broad Institute Genomics Platform"/>
            <consortium name="The Broad Institute Genome Sequencing Center for Infectious Disease"/>
            <person name="Wu L."/>
            <person name="Ma J."/>
        </authorList>
    </citation>
    <scope>NUCLEOTIDE SEQUENCE [LARGE SCALE GENOMIC DNA]</scope>
    <source>
        <strain evidence="4">CCUG 54939</strain>
    </source>
</reference>
<evidence type="ECO:0000256" key="2">
    <source>
        <dbReference type="SAM" id="Phobius"/>
    </source>
</evidence>
<dbReference type="RefSeq" id="WP_377154106.1">
    <property type="nucleotide sequence ID" value="NZ_JBHSAF010000015.1"/>
</dbReference>
<proteinExistence type="predicted"/>
<keyword evidence="2" id="KW-0812">Transmembrane</keyword>
<name>A0ABV8CRD3_9GAMM</name>
<accession>A0ABV8CRD3</accession>
<sequence>MSNINLLPWREVAKQRQKNIFLAMLGITVLLSCGVVLLVNLFFNQAIKHQEERNQFLQSEIVLLDARIGQINKLKARRQELIDRMKLIDQLQQSRNQVVHLYSDLPKLVASGVYLDSLGLIDGRIDMVGKTEAHSRVASMMRMIDKSGWLGQTNISSIFATPQPEGVPSFALSEFSMMFRILSHDNDLADKMQGAQKK</sequence>
<keyword evidence="4" id="KW-1185">Reference proteome</keyword>
<dbReference type="InterPro" id="IPR052534">
    <property type="entry name" value="Extracell_DNA_Util/SecSys_Comp"/>
</dbReference>
<dbReference type="EMBL" id="JBHSAF010000015">
    <property type="protein sequence ID" value="MFC3914770.1"/>
    <property type="molecule type" value="Genomic_DNA"/>
</dbReference>
<evidence type="ECO:0000313" key="4">
    <source>
        <dbReference type="Proteomes" id="UP001595692"/>
    </source>
</evidence>
<dbReference type="PANTHER" id="PTHR40278:SF2">
    <property type="entry name" value="TYPE IV PILUS INNER MEMBRANE COMPONENT PILN"/>
    <property type="match status" value="1"/>
</dbReference>
<protein>
    <submittedName>
        <fullName evidence="3">PilN domain-containing protein</fullName>
    </submittedName>
</protein>
<evidence type="ECO:0000313" key="3">
    <source>
        <dbReference type="EMBL" id="MFC3914770.1"/>
    </source>
</evidence>
<dbReference type="InterPro" id="IPR007813">
    <property type="entry name" value="PilN"/>
</dbReference>
<feature type="coiled-coil region" evidence="1">
    <location>
        <begin position="47"/>
        <end position="91"/>
    </location>
</feature>
<evidence type="ECO:0000256" key="1">
    <source>
        <dbReference type="SAM" id="Coils"/>
    </source>
</evidence>
<keyword evidence="2" id="KW-1133">Transmembrane helix</keyword>
<gene>
    <name evidence="3" type="ORF">ACFOSS_15075</name>
</gene>
<comment type="caution">
    <text evidence="3">The sequence shown here is derived from an EMBL/GenBank/DDBJ whole genome shotgun (WGS) entry which is preliminary data.</text>
</comment>
<dbReference type="Proteomes" id="UP001595692">
    <property type="component" value="Unassembled WGS sequence"/>
</dbReference>
<dbReference type="PANTHER" id="PTHR40278">
    <property type="entry name" value="DNA UTILIZATION PROTEIN HOFN"/>
    <property type="match status" value="1"/>
</dbReference>